<dbReference type="SMART" id="SM00342">
    <property type="entry name" value="HTH_ARAC"/>
    <property type="match status" value="1"/>
</dbReference>
<organism evidence="5 6">
    <name type="scientific">Photobacterium angustum</name>
    <dbReference type="NCBI Taxonomy" id="661"/>
    <lineage>
        <taxon>Bacteria</taxon>
        <taxon>Pseudomonadati</taxon>
        <taxon>Pseudomonadota</taxon>
        <taxon>Gammaproteobacteria</taxon>
        <taxon>Vibrionales</taxon>
        <taxon>Vibrionaceae</taxon>
        <taxon>Photobacterium</taxon>
    </lineage>
</organism>
<evidence type="ECO:0000313" key="6">
    <source>
        <dbReference type="Proteomes" id="UP000241440"/>
    </source>
</evidence>
<keyword evidence="1" id="KW-0805">Transcription regulation</keyword>
<dbReference type="EMBL" id="PYOY01000014">
    <property type="protein sequence ID" value="PSX04969.1"/>
    <property type="molecule type" value="Genomic_DNA"/>
</dbReference>
<dbReference type="Pfam" id="PF12833">
    <property type="entry name" value="HTH_18"/>
    <property type="match status" value="1"/>
</dbReference>
<dbReference type="InterPro" id="IPR018062">
    <property type="entry name" value="HTH_AraC-typ_CS"/>
</dbReference>
<reference evidence="5 6" key="1">
    <citation type="submission" date="2018-01" db="EMBL/GenBank/DDBJ databases">
        <title>Whole genome sequencing of Histamine producing bacteria.</title>
        <authorList>
            <person name="Butler K."/>
        </authorList>
    </citation>
    <scope>NUCLEOTIDE SEQUENCE [LARGE SCALE GENOMIC DNA]</scope>
    <source>
        <strain evidence="5 6">A2-1</strain>
    </source>
</reference>
<gene>
    <name evidence="5" type="ORF">C0W41_19005</name>
</gene>
<dbReference type="GO" id="GO:0003700">
    <property type="term" value="F:DNA-binding transcription factor activity"/>
    <property type="evidence" value="ECO:0007669"/>
    <property type="project" value="InterPro"/>
</dbReference>
<feature type="domain" description="HTH araC/xylS-type" evidence="4">
    <location>
        <begin position="140"/>
        <end position="237"/>
    </location>
</feature>
<dbReference type="PROSITE" id="PS00041">
    <property type="entry name" value="HTH_ARAC_FAMILY_1"/>
    <property type="match status" value="1"/>
</dbReference>
<evidence type="ECO:0000313" key="5">
    <source>
        <dbReference type="EMBL" id="PSX04969.1"/>
    </source>
</evidence>
<dbReference type="Proteomes" id="UP000241440">
    <property type="component" value="Unassembled WGS sequence"/>
</dbReference>
<dbReference type="RefSeq" id="WP_045132270.1">
    <property type="nucleotide sequence ID" value="NZ_JZSV01000006.1"/>
</dbReference>
<dbReference type="PROSITE" id="PS01124">
    <property type="entry name" value="HTH_ARAC_FAMILY_2"/>
    <property type="match status" value="1"/>
</dbReference>
<dbReference type="InterPro" id="IPR018060">
    <property type="entry name" value="HTH_AraC"/>
</dbReference>
<dbReference type="AlphaFoldDB" id="A0A855S7Y3"/>
<dbReference type="PRINTS" id="PR00032">
    <property type="entry name" value="HTHARAC"/>
</dbReference>
<evidence type="ECO:0000256" key="3">
    <source>
        <dbReference type="ARBA" id="ARBA00023163"/>
    </source>
</evidence>
<dbReference type="InterPro" id="IPR020449">
    <property type="entry name" value="Tscrpt_reg_AraC-type_HTH"/>
</dbReference>
<dbReference type="Gene3D" id="1.10.10.60">
    <property type="entry name" value="Homeodomain-like"/>
    <property type="match status" value="1"/>
</dbReference>
<dbReference type="GeneID" id="61228859"/>
<comment type="caution">
    <text evidence="5">The sequence shown here is derived from an EMBL/GenBank/DDBJ whole genome shotgun (WGS) entry which is preliminary data.</text>
</comment>
<evidence type="ECO:0000256" key="1">
    <source>
        <dbReference type="ARBA" id="ARBA00023015"/>
    </source>
</evidence>
<dbReference type="PANTHER" id="PTHR43280">
    <property type="entry name" value="ARAC-FAMILY TRANSCRIPTIONAL REGULATOR"/>
    <property type="match status" value="1"/>
</dbReference>
<dbReference type="InterPro" id="IPR009057">
    <property type="entry name" value="Homeodomain-like_sf"/>
</dbReference>
<protein>
    <submittedName>
        <fullName evidence="5">AraC family transcriptional regulator</fullName>
    </submittedName>
</protein>
<proteinExistence type="predicted"/>
<dbReference type="GO" id="GO:0043565">
    <property type="term" value="F:sequence-specific DNA binding"/>
    <property type="evidence" value="ECO:0007669"/>
    <property type="project" value="InterPro"/>
</dbReference>
<keyword evidence="2" id="KW-0238">DNA-binding</keyword>
<sequence>MLIVEKEKKFALKSLLDNKVSFLAKNNHIISFSGCEKITIKSSSGCVDYSENEIILLEKGHVYKLFFMNTESIDGIIYSIINKRWNRYYKSYFRYLKSKTEVLSYGLGTENYIINALYVNFYHTVNDKIISKFNESDIIKSITYLVSNDLKRKWSYDLICELLYLSPATLYRELSKKNTSLKELTNHLRLTEAATLLRGTKLPVGKIANEVGFGSSSYFGKVFKQSFNCTPVEYRKLIN</sequence>
<keyword evidence="3" id="KW-0804">Transcription</keyword>
<dbReference type="SUPFAM" id="SSF46689">
    <property type="entry name" value="Homeodomain-like"/>
    <property type="match status" value="1"/>
</dbReference>
<dbReference type="PANTHER" id="PTHR43280:SF28">
    <property type="entry name" value="HTH-TYPE TRANSCRIPTIONAL ACTIVATOR RHAS"/>
    <property type="match status" value="1"/>
</dbReference>
<evidence type="ECO:0000256" key="2">
    <source>
        <dbReference type="ARBA" id="ARBA00023125"/>
    </source>
</evidence>
<evidence type="ECO:0000259" key="4">
    <source>
        <dbReference type="PROSITE" id="PS01124"/>
    </source>
</evidence>
<name>A0A855S7Y3_PHOAN</name>
<accession>A0A855S7Y3</accession>